<proteinExistence type="predicted"/>
<protein>
    <submittedName>
        <fullName evidence="1">Uncharacterized protein</fullName>
    </submittedName>
</protein>
<organism evidence="1 2">
    <name type="scientific">Castanea mollissima</name>
    <name type="common">Chinese chestnut</name>
    <dbReference type="NCBI Taxonomy" id="60419"/>
    <lineage>
        <taxon>Eukaryota</taxon>
        <taxon>Viridiplantae</taxon>
        <taxon>Streptophyta</taxon>
        <taxon>Embryophyta</taxon>
        <taxon>Tracheophyta</taxon>
        <taxon>Spermatophyta</taxon>
        <taxon>Magnoliopsida</taxon>
        <taxon>eudicotyledons</taxon>
        <taxon>Gunneridae</taxon>
        <taxon>Pentapetalae</taxon>
        <taxon>rosids</taxon>
        <taxon>fabids</taxon>
        <taxon>Fagales</taxon>
        <taxon>Fagaceae</taxon>
        <taxon>Castanea</taxon>
    </lineage>
</organism>
<name>A0A8J4QRQ7_9ROSI</name>
<dbReference type="AlphaFoldDB" id="A0A8J4QRQ7"/>
<dbReference type="Proteomes" id="UP000737018">
    <property type="component" value="Unassembled WGS sequence"/>
</dbReference>
<evidence type="ECO:0000313" key="1">
    <source>
        <dbReference type="EMBL" id="KAF3954950.1"/>
    </source>
</evidence>
<comment type="caution">
    <text evidence="1">The sequence shown here is derived from an EMBL/GenBank/DDBJ whole genome shotgun (WGS) entry which is preliminary data.</text>
</comment>
<evidence type="ECO:0000313" key="2">
    <source>
        <dbReference type="Proteomes" id="UP000737018"/>
    </source>
</evidence>
<reference evidence="1" key="1">
    <citation type="submission" date="2020-03" db="EMBL/GenBank/DDBJ databases">
        <title>Castanea mollissima Vanexum genome sequencing.</title>
        <authorList>
            <person name="Staton M."/>
        </authorList>
    </citation>
    <scope>NUCLEOTIDE SEQUENCE</scope>
    <source>
        <tissue evidence="1">Leaf</tissue>
    </source>
</reference>
<accession>A0A8J4QRQ7</accession>
<dbReference type="EMBL" id="JRKL02003533">
    <property type="protein sequence ID" value="KAF3954950.1"/>
    <property type="molecule type" value="Genomic_DNA"/>
</dbReference>
<dbReference type="OrthoDB" id="10442092at2759"/>
<keyword evidence="2" id="KW-1185">Reference proteome</keyword>
<sequence length="73" mass="8212">MAGGSLQCIQLQDMHIILQTLVPKAFPNSFKNSMEEEGYDVGEASMWHRRIGSKMGFEEWTALMTAAMFGRKA</sequence>
<gene>
    <name evidence="1" type="ORF">CMV_019772</name>
</gene>